<keyword evidence="4 9" id="KW-0547">Nucleotide-binding</keyword>
<keyword evidence="7 9" id="KW-0505">Motor protein</keyword>
<dbReference type="Pfam" id="PF16183">
    <property type="entry name" value="Kinesin_assoc"/>
    <property type="match status" value="1"/>
</dbReference>
<evidence type="ECO:0000256" key="6">
    <source>
        <dbReference type="ARBA" id="ARBA00023054"/>
    </source>
</evidence>
<dbReference type="Proteomes" id="UP000054408">
    <property type="component" value="Unassembled WGS sequence"/>
</dbReference>
<dbReference type="InterPro" id="IPR019821">
    <property type="entry name" value="Kinesin_motor_CS"/>
</dbReference>
<comment type="similarity">
    <text evidence="9 10">Belongs to the TRAFAC class myosin-kinesin ATPase superfamily. Kinesin family.</text>
</comment>
<gene>
    <name evidence="12" type="ORF">AMSG_04578</name>
</gene>
<keyword evidence="5 9" id="KW-0067">ATP-binding</keyword>
<accession>A0A0L0DBZ8</accession>
<dbReference type="InterPro" id="IPR001752">
    <property type="entry name" value="Kinesin_motor_dom"/>
</dbReference>
<dbReference type="GeneID" id="25564115"/>
<dbReference type="Gene3D" id="2.60.200.20">
    <property type="match status" value="1"/>
</dbReference>
<proteinExistence type="inferred from homology"/>
<dbReference type="RefSeq" id="XP_013758253.1">
    <property type="nucleotide sequence ID" value="XM_013902799.1"/>
</dbReference>
<dbReference type="AlphaFoldDB" id="A0A0L0DBZ8"/>
<dbReference type="EMBL" id="GL349452">
    <property type="protein sequence ID" value="KNC48833.1"/>
    <property type="molecule type" value="Genomic_DNA"/>
</dbReference>
<evidence type="ECO:0000256" key="5">
    <source>
        <dbReference type="ARBA" id="ARBA00022840"/>
    </source>
</evidence>
<dbReference type="InterPro" id="IPR008984">
    <property type="entry name" value="SMAD_FHA_dom_sf"/>
</dbReference>
<dbReference type="eggNOG" id="KOG0241">
    <property type="taxonomic scope" value="Eukaryota"/>
</dbReference>
<dbReference type="SMART" id="SM00129">
    <property type="entry name" value="KISc"/>
    <property type="match status" value="1"/>
</dbReference>
<dbReference type="SUPFAM" id="SSF52540">
    <property type="entry name" value="P-loop containing nucleoside triphosphate hydrolases"/>
    <property type="match status" value="1"/>
</dbReference>
<dbReference type="Gene3D" id="3.40.850.10">
    <property type="entry name" value="Kinesin motor domain"/>
    <property type="match status" value="1"/>
</dbReference>
<organism evidence="12 13">
    <name type="scientific">Thecamonas trahens ATCC 50062</name>
    <dbReference type="NCBI Taxonomy" id="461836"/>
    <lineage>
        <taxon>Eukaryota</taxon>
        <taxon>Apusozoa</taxon>
        <taxon>Apusomonadida</taxon>
        <taxon>Apusomonadidae</taxon>
        <taxon>Thecamonas</taxon>
    </lineage>
</organism>
<protein>
    <recommendedName>
        <fullName evidence="10">Kinesin-like protein</fullName>
    </recommendedName>
</protein>
<keyword evidence="6" id="KW-0175">Coiled coil</keyword>
<feature type="binding site" evidence="9">
    <location>
        <begin position="99"/>
        <end position="106"/>
    </location>
    <ligand>
        <name>ATP</name>
        <dbReference type="ChEBI" id="CHEBI:30616"/>
    </ligand>
</feature>
<sequence>MSSGGDNVQIAVRMRPFNERELALESPACVTMPTEHMVVVTDPTDGEKQHSFSFNYAYNSFVDAHDEAYASQEKVFDDLGKAYLEAAWAGYNTSVFAYGQTGAGKSYSMSGYGEELGIVPRGLRELFARIDANQVDDLSFRVEVSYLEIYMEKIRDLFNPKQAVASLKVRESPKLGIFVEGLSRRAVTSYEDVEVLMELGNTMRTVAQTNMNATSSRSHSVLTIYLTQTRVDQATMTASDLTSKINLIDLAGSERQNKTGATGKRLKEGSAINQSLTALGNVIEALADNCMPAEQGKRRRKRIVPYRDSALTRILQESLGGNAKTIMVAAISPAADNYKETLSTLRYANRASKIQNVAVINESPNDKVIRELKEEVARLKALVASGGAGDASAAPAEDAAMAAELDALRAQLAQQTQLMDSLGLSAADRRAEASASSKAAMDELKSDLRAVSGIDVNVDTSKPHLVNLANASIKYALDISAAASGVTFGSSPEATYTLGGILVAPIHMRIVTEAENGSVTCQPGNAQAPVRVNGVEVAAAGAKLANGDRLVIGNNHFLVYADGASAPFGRTALLKVYQLAMKENATGARSSKLGAGDAAELELDAAALIDKLEAGLVALMPDISEANAAAAALGKTVRYAPHIQPALVGGAAGRHEPAVFVRQLHLECEACGPAGPAAGPVALLDADTFAERLFNMMEVVENYRAFGLADNGGPDPFSLETDVLLGSAYVIPLALSRAGSIRAVTTPVLSPHGHYRGRLTVSIEPQLSDAARAKPSLWLQPAHVVDVKVTTAAAPDAAPLFQGLVRMRVSDEVIDTVLNDALVFEVYGVVADAAHPVSPFSLRHLAAGLTTADDLSDLSDLSDLDEGEDLELGEDELAALDA</sequence>
<dbReference type="FunFam" id="3.40.850.10:FF:000063">
    <property type="entry name" value="Kinesin-like protein"/>
    <property type="match status" value="1"/>
</dbReference>
<dbReference type="SUPFAM" id="SSF49879">
    <property type="entry name" value="SMAD/FHA domain"/>
    <property type="match status" value="1"/>
</dbReference>
<dbReference type="Pfam" id="PF00225">
    <property type="entry name" value="Kinesin"/>
    <property type="match status" value="1"/>
</dbReference>
<evidence type="ECO:0000256" key="2">
    <source>
        <dbReference type="ARBA" id="ARBA00022490"/>
    </source>
</evidence>
<comment type="subcellular location">
    <subcellularLocation>
        <location evidence="1">Cytoplasm</location>
        <location evidence="1">Cytoskeleton</location>
    </subcellularLocation>
</comment>
<keyword evidence="3 10" id="KW-0493">Microtubule</keyword>
<name>A0A0L0DBZ8_THETB</name>
<dbReference type="InterPro" id="IPR027417">
    <property type="entry name" value="P-loop_NTPase"/>
</dbReference>
<evidence type="ECO:0000256" key="7">
    <source>
        <dbReference type="ARBA" id="ARBA00023175"/>
    </source>
</evidence>
<dbReference type="InterPro" id="IPR032405">
    <property type="entry name" value="Kinesin_assoc"/>
</dbReference>
<evidence type="ECO:0000313" key="12">
    <source>
        <dbReference type="EMBL" id="KNC48833.1"/>
    </source>
</evidence>
<dbReference type="OrthoDB" id="3176171at2759"/>
<dbReference type="InterPro" id="IPR036961">
    <property type="entry name" value="Kinesin_motor_dom_sf"/>
</dbReference>
<evidence type="ECO:0000256" key="8">
    <source>
        <dbReference type="ARBA" id="ARBA00023212"/>
    </source>
</evidence>
<reference evidence="12 13" key="1">
    <citation type="submission" date="2010-05" db="EMBL/GenBank/DDBJ databases">
        <title>The Genome Sequence of Thecamonas trahens ATCC 50062.</title>
        <authorList>
            <consortium name="The Broad Institute Genome Sequencing Platform"/>
            <person name="Russ C."/>
            <person name="Cuomo C."/>
            <person name="Shea T."/>
            <person name="Young S.K."/>
            <person name="Zeng Q."/>
            <person name="Koehrsen M."/>
            <person name="Haas B."/>
            <person name="Borodovsky M."/>
            <person name="Guigo R."/>
            <person name="Alvarado L."/>
            <person name="Berlin A."/>
            <person name="Bochicchio J."/>
            <person name="Borenstein D."/>
            <person name="Chapman S."/>
            <person name="Chen Z."/>
            <person name="Freedman E."/>
            <person name="Gellesch M."/>
            <person name="Goldberg J."/>
            <person name="Griggs A."/>
            <person name="Gujja S."/>
            <person name="Heilman E."/>
            <person name="Heiman D."/>
            <person name="Hepburn T."/>
            <person name="Howarth C."/>
            <person name="Jen D."/>
            <person name="Larson L."/>
            <person name="Mehta T."/>
            <person name="Park D."/>
            <person name="Pearson M."/>
            <person name="Roberts A."/>
            <person name="Saif S."/>
            <person name="Shenoy N."/>
            <person name="Sisk P."/>
            <person name="Stolte C."/>
            <person name="Sykes S."/>
            <person name="Thomson T."/>
            <person name="Walk T."/>
            <person name="White J."/>
            <person name="Yandava C."/>
            <person name="Burger G."/>
            <person name="Gray M.W."/>
            <person name="Holland P.W.H."/>
            <person name="King N."/>
            <person name="Lang F.B.F."/>
            <person name="Roger A.J."/>
            <person name="Ruiz-Trillo I."/>
            <person name="Lander E."/>
            <person name="Nusbaum C."/>
        </authorList>
    </citation>
    <scope>NUCLEOTIDE SEQUENCE [LARGE SCALE GENOMIC DNA]</scope>
    <source>
        <strain evidence="12 13">ATCC 50062</strain>
    </source>
</reference>
<dbReference type="GO" id="GO:0007018">
    <property type="term" value="P:microtubule-based movement"/>
    <property type="evidence" value="ECO:0007669"/>
    <property type="project" value="InterPro"/>
</dbReference>
<dbReference type="PRINTS" id="PR00380">
    <property type="entry name" value="KINESINHEAVY"/>
</dbReference>
<evidence type="ECO:0000259" key="11">
    <source>
        <dbReference type="PROSITE" id="PS50067"/>
    </source>
</evidence>
<dbReference type="GO" id="GO:0003777">
    <property type="term" value="F:microtubule motor activity"/>
    <property type="evidence" value="ECO:0007669"/>
    <property type="project" value="InterPro"/>
</dbReference>
<dbReference type="GO" id="GO:0008017">
    <property type="term" value="F:microtubule binding"/>
    <property type="evidence" value="ECO:0007669"/>
    <property type="project" value="InterPro"/>
</dbReference>
<dbReference type="STRING" id="461836.A0A0L0DBZ8"/>
<dbReference type="GO" id="GO:0005524">
    <property type="term" value="F:ATP binding"/>
    <property type="evidence" value="ECO:0007669"/>
    <property type="project" value="UniProtKB-UniRule"/>
</dbReference>
<evidence type="ECO:0000256" key="10">
    <source>
        <dbReference type="RuleBase" id="RU000394"/>
    </source>
</evidence>
<evidence type="ECO:0000256" key="3">
    <source>
        <dbReference type="ARBA" id="ARBA00022701"/>
    </source>
</evidence>
<dbReference type="PROSITE" id="PS50067">
    <property type="entry name" value="KINESIN_MOTOR_2"/>
    <property type="match status" value="1"/>
</dbReference>
<keyword evidence="13" id="KW-1185">Reference proteome</keyword>
<evidence type="ECO:0000313" key="13">
    <source>
        <dbReference type="Proteomes" id="UP000054408"/>
    </source>
</evidence>
<keyword evidence="2" id="KW-0963">Cytoplasm</keyword>
<evidence type="ECO:0000256" key="1">
    <source>
        <dbReference type="ARBA" id="ARBA00004245"/>
    </source>
</evidence>
<dbReference type="PANTHER" id="PTHR47117">
    <property type="entry name" value="STAR-RELATED LIPID TRANSFER PROTEIN 9"/>
    <property type="match status" value="1"/>
</dbReference>
<feature type="domain" description="Kinesin motor" evidence="11">
    <location>
        <begin position="7"/>
        <end position="354"/>
    </location>
</feature>
<evidence type="ECO:0000256" key="4">
    <source>
        <dbReference type="ARBA" id="ARBA00022741"/>
    </source>
</evidence>
<dbReference type="GO" id="GO:0005874">
    <property type="term" value="C:microtubule"/>
    <property type="evidence" value="ECO:0007669"/>
    <property type="project" value="UniProtKB-KW"/>
</dbReference>
<keyword evidence="8" id="KW-0206">Cytoskeleton</keyword>
<dbReference type="PROSITE" id="PS00411">
    <property type="entry name" value="KINESIN_MOTOR_1"/>
    <property type="match status" value="1"/>
</dbReference>
<evidence type="ECO:0000256" key="9">
    <source>
        <dbReference type="PROSITE-ProRule" id="PRU00283"/>
    </source>
</evidence>